<dbReference type="EMBL" id="CP071586">
    <property type="protein sequence ID" value="QYY84683.1"/>
    <property type="molecule type" value="Genomic_DNA"/>
</dbReference>
<keyword evidence="3" id="KW-1185">Reference proteome</keyword>
<dbReference type="InterPro" id="IPR008964">
    <property type="entry name" value="Invasin/intimin_cell_adhesion"/>
</dbReference>
<evidence type="ECO:0000313" key="2">
    <source>
        <dbReference type="EMBL" id="QYY84683.1"/>
    </source>
</evidence>
<reference evidence="2 3" key="1">
    <citation type="journal article" date="2022" name="Int. J. Syst. Evol. Microbiol.">
        <title>Pseudomonas germanica sp. nov., isolated from Iris germanica rhizomes.</title>
        <authorList>
            <person name="Atanasov K.E."/>
            <person name="Galbis D.M."/>
            <person name="Gallego J."/>
            <person name="Serpico A."/>
            <person name="Bosch M."/>
            <person name="Altabella T."/>
            <person name="Ferrer A."/>
        </authorList>
    </citation>
    <scope>NUCLEOTIDE SEQUENCE [LARGE SCALE GENOMIC DNA]</scope>
    <source>
        <strain evidence="2 3">FIT28</strain>
    </source>
</reference>
<name>A0ABX8Z0I8_9PSED</name>
<organism evidence="2 3">
    <name type="scientific">Pseudomonas germanica</name>
    <dbReference type="NCBI Taxonomy" id="2815720"/>
    <lineage>
        <taxon>Bacteria</taxon>
        <taxon>Pseudomonadati</taxon>
        <taxon>Pseudomonadota</taxon>
        <taxon>Gammaproteobacteria</taxon>
        <taxon>Pseudomonadales</taxon>
        <taxon>Pseudomonadaceae</taxon>
        <taxon>Pseudomonas</taxon>
    </lineage>
</organism>
<dbReference type="Proteomes" id="UP000824588">
    <property type="component" value="Chromosome"/>
</dbReference>
<proteinExistence type="predicted"/>
<dbReference type="Pfam" id="PF02368">
    <property type="entry name" value="Big_2"/>
    <property type="match status" value="1"/>
</dbReference>
<dbReference type="SUPFAM" id="SSF49373">
    <property type="entry name" value="Invasin/intimin cell-adhesion fragments"/>
    <property type="match status" value="1"/>
</dbReference>
<gene>
    <name evidence="2" type="ORF">J0G10_14955</name>
</gene>
<evidence type="ECO:0000259" key="1">
    <source>
        <dbReference type="Pfam" id="PF02368"/>
    </source>
</evidence>
<evidence type="ECO:0000313" key="3">
    <source>
        <dbReference type="Proteomes" id="UP000824588"/>
    </source>
</evidence>
<dbReference type="Gene3D" id="2.60.40.1080">
    <property type="match status" value="1"/>
</dbReference>
<dbReference type="RefSeq" id="WP_220558811.1">
    <property type="nucleotide sequence ID" value="NZ_CP071586.1"/>
</dbReference>
<protein>
    <recommendedName>
        <fullName evidence="1">BIG2 domain-containing protein</fullName>
    </recommendedName>
</protein>
<feature type="domain" description="BIG2" evidence="1">
    <location>
        <begin position="290"/>
        <end position="326"/>
    </location>
</feature>
<dbReference type="InterPro" id="IPR003343">
    <property type="entry name" value="Big_2"/>
</dbReference>
<accession>A0ABX8Z0I8</accession>
<sequence length="441" mass="48175">MSRVRSIVEPFALSYPHVPKMVELEPTTEGVHGGVSIADSNAAGGLQIFMLAYLGQARNDKLRLILNGDKQPGTIIVAPGEENEDTALWLGAELLQKGSNRIEIEVERTSGNNDVTKELVLLYRTSPPGDTPAVLNFSVSHSRIDAKDADDVSVTVTYKNINWYDYIYVDCNGARVTYRLMPDTLPPPATVPKEIMIPIPRSKLEQGGNDSDFEFKFRVVDHVSNPSGPPTWSDIVTVDVDLTRTSSPLVIDQSLMTLDGVKLMQDYGWATKEVVGNVQVREASGGVPPYRYTSSDDLIAKVTSNGKVEGLRNGTATLSVTDSAGTTLRYSVQVSNVYNVRAATRLMTVPEAVNWIRSEAGEAYDNFFVPPTVKAIPLNFVDLHKILLPIPNSIPNGFFRWFGRGEGTAGSYAVFNSGTGAFYQGMSTSETRMAPIAFIKT</sequence>